<evidence type="ECO:0000256" key="2">
    <source>
        <dbReference type="ARBA" id="ARBA00022475"/>
    </source>
</evidence>
<feature type="transmembrane region" description="Helical" evidence="6">
    <location>
        <begin position="23"/>
        <end position="44"/>
    </location>
</feature>
<dbReference type="Pfam" id="PF02706">
    <property type="entry name" value="Wzz"/>
    <property type="match status" value="1"/>
</dbReference>
<name>A0A383BG51_9ZZZZ</name>
<dbReference type="InterPro" id="IPR050445">
    <property type="entry name" value="Bact_polysacc_biosynth/exp"/>
</dbReference>
<sequence>MTQSTERQDVSILDLITALVSGWRMIVVGTLIVSVTTGALSLLLEDEYESVVQLLPPKEAKKGFGFAELLSALPIPSLRLGEKGTPADIFVAILKSPTMRRKMVDRFDLTKVYKTEGIEDALEALERRTEIGKSEEGTIMISVTDRDPQQATDMANQYVMYLDTT</sequence>
<comment type="subcellular location">
    <subcellularLocation>
        <location evidence="1">Cell membrane</location>
        <topology evidence="1">Multi-pass membrane protein</topology>
    </subcellularLocation>
</comment>
<organism evidence="8">
    <name type="scientific">marine metagenome</name>
    <dbReference type="NCBI Taxonomy" id="408172"/>
    <lineage>
        <taxon>unclassified sequences</taxon>
        <taxon>metagenomes</taxon>
        <taxon>ecological metagenomes</taxon>
    </lineage>
</organism>
<evidence type="ECO:0000256" key="5">
    <source>
        <dbReference type="ARBA" id="ARBA00023136"/>
    </source>
</evidence>
<proteinExistence type="predicted"/>
<feature type="non-terminal residue" evidence="8">
    <location>
        <position position="165"/>
    </location>
</feature>
<protein>
    <recommendedName>
        <fullName evidence="7">Polysaccharide chain length determinant N-terminal domain-containing protein</fullName>
    </recommendedName>
</protein>
<dbReference type="GO" id="GO:0004713">
    <property type="term" value="F:protein tyrosine kinase activity"/>
    <property type="evidence" value="ECO:0007669"/>
    <property type="project" value="TreeGrafter"/>
</dbReference>
<keyword evidence="3 6" id="KW-0812">Transmembrane</keyword>
<dbReference type="PANTHER" id="PTHR32309">
    <property type="entry name" value="TYROSINE-PROTEIN KINASE"/>
    <property type="match status" value="1"/>
</dbReference>
<feature type="domain" description="Polysaccharide chain length determinant N-terminal" evidence="7">
    <location>
        <begin position="9"/>
        <end position="105"/>
    </location>
</feature>
<evidence type="ECO:0000313" key="8">
    <source>
        <dbReference type="EMBL" id="SVE18902.1"/>
    </source>
</evidence>
<dbReference type="InterPro" id="IPR003856">
    <property type="entry name" value="LPS_length_determ_N"/>
</dbReference>
<evidence type="ECO:0000256" key="6">
    <source>
        <dbReference type="SAM" id="Phobius"/>
    </source>
</evidence>
<evidence type="ECO:0000256" key="3">
    <source>
        <dbReference type="ARBA" id="ARBA00022692"/>
    </source>
</evidence>
<keyword evidence="2" id="KW-1003">Cell membrane</keyword>
<dbReference type="GO" id="GO:0005886">
    <property type="term" value="C:plasma membrane"/>
    <property type="evidence" value="ECO:0007669"/>
    <property type="project" value="UniProtKB-SubCell"/>
</dbReference>
<dbReference type="AlphaFoldDB" id="A0A383BG51"/>
<accession>A0A383BG51</accession>
<dbReference type="EMBL" id="UINC01200149">
    <property type="protein sequence ID" value="SVE18902.1"/>
    <property type="molecule type" value="Genomic_DNA"/>
</dbReference>
<evidence type="ECO:0000259" key="7">
    <source>
        <dbReference type="Pfam" id="PF02706"/>
    </source>
</evidence>
<gene>
    <name evidence="8" type="ORF">METZ01_LOCUS471756</name>
</gene>
<keyword evidence="4 6" id="KW-1133">Transmembrane helix</keyword>
<keyword evidence="5 6" id="KW-0472">Membrane</keyword>
<evidence type="ECO:0000256" key="1">
    <source>
        <dbReference type="ARBA" id="ARBA00004651"/>
    </source>
</evidence>
<reference evidence="8" key="1">
    <citation type="submission" date="2018-05" db="EMBL/GenBank/DDBJ databases">
        <authorList>
            <person name="Lanie J.A."/>
            <person name="Ng W.-L."/>
            <person name="Kazmierczak K.M."/>
            <person name="Andrzejewski T.M."/>
            <person name="Davidsen T.M."/>
            <person name="Wayne K.J."/>
            <person name="Tettelin H."/>
            <person name="Glass J.I."/>
            <person name="Rusch D."/>
            <person name="Podicherti R."/>
            <person name="Tsui H.-C.T."/>
            <person name="Winkler M.E."/>
        </authorList>
    </citation>
    <scope>NUCLEOTIDE SEQUENCE</scope>
</reference>
<evidence type="ECO:0000256" key="4">
    <source>
        <dbReference type="ARBA" id="ARBA00022989"/>
    </source>
</evidence>
<dbReference type="PANTHER" id="PTHR32309:SF13">
    <property type="entry name" value="FERRIC ENTEROBACTIN TRANSPORT PROTEIN FEPE"/>
    <property type="match status" value="1"/>
</dbReference>